<dbReference type="InterPro" id="IPR051681">
    <property type="entry name" value="Ser/Thr_Kinases-Pseudokinases"/>
</dbReference>
<dbReference type="GO" id="GO:0004674">
    <property type="term" value="F:protein serine/threonine kinase activity"/>
    <property type="evidence" value="ECO:0007669"/>
    <property type="project" value="TreeGrafter"/>
</dbReference>
<dbReference type="InterPro" id="IPR011009">
    <property type="entry name" value="Kinase-like_dom_sf"/>
</dbReference>
<feature type="domain" description="Protein kinase" evidence="2">
    <location>
        <begin position="95"/>
        <end position="372"/>
    </location>
</feature>
<dbReference type="InterPro" id="IPR001245">
    <property type="entry name" value="Ser-Thr/Tyr_kinase_cat_dom"/>
</dbReference>
<dbReference type="Proteomes" id="UP000308730">
    <property type="component" value="Unassembled WGS sequence"/>
</dbReference>
<dbReference type="Gene3D" id="1.10.510.10">
    <property type="entry name" value="Transferase(Phosphotransferase) domain 1"/>
    <property type="match status" value="1"/>
</dbReference>
<dbReference type="SUPFAM" id="SSF56112">
    <property type="entry name" value="Protein kinase-like (PK-like)"/>
    <property type="match status" value="1"/>
</dbReference>
<comment type="caution">
    <text evidence="3">The sequence shown here is derived from an EMBL/GenBank/DDBJ whole genome shotgun (WGS) entry which is preliminary data.</text>
</comment>
<evidence type="ECO:0000256" key="1">
    <source>
        <dbReference type="SAM" id="MobiDB-lite"/>
    </source>
</evidence>
<accession>A0A4S4MXP9</accession>
<dbReference type="PANTHER" id="PTHR44329:SF214">
    <property type="entry name" value="PROTEIN KINASE DOMAIN-CONTAINING PROTEIN"/>
    <property type="match status" value="1"/>
</dbReference>
<dbReference type="PROSITE" id="PS50011">
    <property type="entry name" value="PROTEIN_KINASE_DOM"/>
    <property type="match status" value="1"/>
</dbReference>
<dbReference type="EMBL" id="SGPM01000054">
    <property type="protein sequence ID" value="THH31212.1"/>
    <property type="molecule type" value="Genomic_DNA"/>
</dbReference>
<reference evidence="3 4" key="1">
    <citation type="submission" date="2019-02" db="EMBL/GenBank/DDBJ databases">
        <title>Genome sequencing of the rare red list fungi Antrodiella citrinella (Flaviporus citrinellus).</title>
        <authorList>
            <person name="Buettner E."/>
            <person name="Kellner H."/>
        </authorList>
    </citation>
    <scope>NUCLEOTIDE SEQUENCE [LARGE SCALE GENOMIC DNA]</scope>
    <source>
        <strain evidence="3 4">DSM 108506</strain>
    </source>
</reference>
<dbReference type="GO" id="GO:0005524">
    <property type="term" value="F:ATP binding"/>
    <property type="evidence" value="ECO:0007669"/>
    <property type="project" value="InterPro"/>
</dbReference>
<dbReference type="OrthoDB" id="2804215at2759"/>
<dbReference type="PANTHER" id="PTHR44329">
    <property type="entry name" value="SERINE/THREONINE-PROTEIN KINASE TNNI3K-RELATED"/>
    <property type="match status" value="1"/>
</dbReference>
<protein>
    <recommendedName>
        <fullName evidence="2">Protein kinase domain-containing protein</fullName>
    </recommendedName>
</protein>
<evidence type="ECO:0000313" key="4">
    <source>
        <dbReference type="Proteomes" id="UP000308730"/>
    </source>
</evidence>
<dbReference type="AlphaFoldDB" id="A0A4S4MXP9"/>
<evidence type="ECO:0000259" key="2">
    <source>
        <dbReference type="PROSITE" id="PS50011"/>
    </source>
</evidence>
<name>A0A4S4MXP9_9APHY</name>
<gene>
    <name evidence="3" type="ORF">EUX98_g2968</name>
</gene>
<dbReference type="Pfam" id="PF07714">
    <property type="entry name" value="PK_Tyr_Ser-Thr"/>
    <property type="match status" value="1"/>
</dbReference>
<proteinExistence type="predicted"/>
<feature type="region of interest" description="Disordered" evidence="1">
    <location>
        <begin position="394"/>
        <end position="427"/>
    </location>
</feature>
<organism evidence="3 4">
    <name type="scientific">Antrodiella citrinella</name>
    <dbReference type="NCBI Taxonomy" id="2447956"/>
    <lineage>
        <taxon>Eukaryota</taxon>
        <taxon>Fungi</taxon>
        <taxon>Dikarya</taxon>
        <taxon>Basidiomycota</taxon>
        <taxon>Agaricomycotina</taxon>
        <taxon>Agaricomycetes</taxon>
        <taxon>Polyporales</taxon>
        <taxon>Steccherinaceae</taxon>
        <taxon>Antrodiella</taxon>
    </lineage>
</organism>
<evidence type="ECO:0000313" key="3">
    <source>
        <dbReference type="EMBL" id="THH31212.1"/>
    </source>
</evidence>
<keyword evidence="4" id="KW-1185">Reference proteome</keyword>
<dbReference type="InterPro" id="IPR000719">
    <property type="entry name" value="Prot_kinase_dom"/>
</dbReference>
<sequence length="705" mass="78999">MNVYSLRTPAGVQRIIQAALNRADEGEATDFSTTEDAQIVLDELWKVLDSPALPNAVSGGSQFFIYRNKLRKLSLKMAVKHDILPTALILRGVQLIDNTQHGTGGFADVYCGIYGGFKVALKRLRVYVASSDKQKQALKKAFYRESILWKNLVHDHIVPFLGVSEDVFDGTICMVLPWQESGSLRHYLDKMRDGMSDEEFVLAVDKWLYQTALGLEYLHDEGIVHGDLHAGNILVDEDNNACLTDFGMSLITEATAYNYASIHGGGALRWQAPELIDPDEFGLESSRPTPQSDIFSFACTAIELYSGKPPCPELTDRQVTNRYIKGKRPPRSSLPNGGDMSDAIWSLLEACWAHNRADRLSSREVVIRLGTLVRGVPPMVQLVEKMAAVAVQDAKHKAATSQDPEPPAAASSAPPSTDDDDMPPWMAEDPYLDIDPEVLKPIFEPLKDLKDQESFSDDDLKKIMAMVFEVIHIISSLWRNLEDDKFHDAVTDATVQSILVKVSVFIIERMADDSDNVGADSSSLLDRALVLPGEGDVETRIIVLLMMGEKCKNTMYWVAVDDGFRCLCGEDHLVPLKEVKEAVDEMHSEPEKAAVFRDAWTLGVTVLVHLKRMHLLKKQIRDYWGVPKTDSSRRVMLEYIKQAAQITLDILRLPDTFPQSIMTTLFDNPNSDKESYEKFKTEFLHPIIRVLSTWIELSDRVVTAE</sequence>